<dbReference type="Proteomes" id="UP001055580">
    <property type="component" value="Chromosome"/>
</dbReference>
<sequence length="274" mass="28838">MCWGEGVSLSDTGFAAADDIARSFVEARRDGRGLAAYPGTAPRTLAESYRIQDAAIALDGDSVGGWKLGRIHPPLDDSLGANRLAGPIFARSIVTPGTDEAEMRVFADGFAAAEAEFLLRIGTAPDATRTDYTIAEVREMIDAVHAGIEIASSPYPSINADGPTVTASDFGNNNGLVVGEAIYGWRDTDLNLWPLELLINGAVIGTGKARDMLDGPFGAAAFLFNHAATRGLTLRAGQWISSGAVTGVHPVAVGDRVEARFDGKYPVRAEIAAY</sequence>
<organism evidence="1 2">
    <name type="scientific">Sphingomonas donggukensis</name>
    <dbReference type="NCBI Taxonomy" id="2949093"/>
    <lineage>
        <taxon>Bacteria</taxon>
        <taxon>Pseudomonadati</taxon>
        <taxon>Pseudomonadota</taxon>
        <taxon>Alphaproteobacteria</taxon>
        <taxon>Sphingomonadales</taxon>
        <taxon>Sphingomonadaceae</taxon>
        <taxon>Sphingomonas</taxon>
    </lineage>
</organism>
<dbReference type="SUPFAM" id="SSF56529">
    <property type="entry name" value="FAH"/>
    <property type="match status" value="1"/>
</dbReference>
<dbReference type="PANTHER" id="PTHR30143">
    <property type="entry name" value="ACID HYDRATASE"/>
    <property type="match status" value="1"/>
</dbReference>
<dbReference type="InterPro" id="IPR050772">
    <property type="entry name" value="Hydratase-Decarb/MhpD_sf"/>
</dbReference>
<proteinExistence type="predicted"/>
<name>A0ABY4TRL9_9SPHN</name>
<evidence type="ECO:0000313" key="2">
    <source>
        <dbReference type="Proteomes" id="UP001055580"/>
    </source>
</evidence>
<reference evidence="1" key="1">
    <citation type="submission" date="2022-05" db="EMBL/GenBank/DDBJ databases">
        <title>Sphingomonas sp. strain RMG20 Genome sequencing and assembly.</title>
        <authorList>
            <person name="Kim I."/>
        </authorList>
    </citation>
    <scope>NUCLEOTIDE SEQUENCE</scope>
    <source>
        <strain evidence="1">RMG20</strain>
    </source>
</reference>
<dbReference type="PANTHER" id="PTHR30143:SF0">
    <property type="entry name" value="2-KETO-4-PENTENOATE HYDRATASE"/>
    <property type="match status" value="1"/>
</dbReference>
<keyword evidence="2" id="KW-1185">Reference proteome</keyword>
<dbReference type="InterPro" id="IPR036663">
    <property type="entry name" value="Fumarylacetoacetase_C_sf"/>
</dbReference>
<dbReference type="Gene3D" id="3.90.850.10">
    <property type="entry name" value="Fumarylacetoacetase-like, C-terminal domain"/>
    <property type="match status" value="1"/>
</dbReference>
<evidence type="ECO:0000313" key="1">
    <source>
        <dbReference type="EMBL" id="URW74470.1"/>
    </source>
</evidence>
<dbReference type="EMBL" id="CP098401">
    <property type="protein sequence ID" value="URW74470.1"/>
    <property type="molecule type" value="Genomic_DNA"/>
</dbReference>
<accession>A0ABY4TRL9</accession>
<gene>
    <name evidence="1" type="ORF">M9980_07695</name>
</gene>
<protein>
    <submittedName>
        <fullName evidence="1">2-keto-4-pentenoate hydratase</fullName>
    </submittedName>
</protein>